<organism evidence="2 3">
    <name type="scientific">Steccherinum ochraceum</name>
    <dbReference type="NCBI Taxonomy" id="92696"/>
    <lineage>
        <taxon>Eukaryota</taxon>
        <taxon>Fungi</taxon>
        <taxon>Dikarya</taxon>
        <taxon>Basidiomycota</taxon>
        <taxon>Agaricomycotina</taxon>
        <taxon>Agaricomycetes</taxon>
        <taxon>Polyporales</taxon>
        <taxon>Steccherinaceae</taxon>
        <taxon>Steccherinum</taxon>
    </lineage>
</organism>
<dbReference type="EMBL" id="RWJN01000160">
    <property type="protein sequence ID" value="TCD65862.1"/>
    <property type="molecule type" value="Genomic_DNA"/>
</dbReference>
<comment type="caution">
    <text evidence="2">The sequence shown here is derived from an EMBL/GenBank/DDBJ whole genome shotgun (WGS) entry which is preliminary data.</text>
</comment>
<reference evidence="2 3" key="1">
    <citation type="submission" date="2018-11" db="EMBL/GenBank/DDBJ databases">
        <title>Genome assembly of Steccherinum ochraceum LE-BIN_3174, the white-rot fungus of the Steccherinaceae family (The Residual Polyporoid clade, Polyporales, Basidiomycota).</title>
        <authorList>
            <person name="Fedorova T.V."/>
            <person name="Glazunova O.A."/>
            <person name="Landesman E.O."/>
            <person name="Moiseenko K.V."/>
            <person name="Psurtseva N.V."/>
            <person name="Savinova O.S."/>
            <person name="Shakhova N.V."/>
            <person name="Tyazhelova T.V."/>
            <person name="Vasina D.V."/>
        </authorList>
    </citation>
    <scope>NUCLEOTIDE SEQUENCE [LARGE SCALE GENOMIC DNA]</scope>
    <source>
        <strain evidence="2 3">LE-BIN_3174</strain>
    </source>
</reference>
<feature type="domain" description="F-box" evidence="1">
    <location>
        <begin position="1"/>
        <end position="45"/>
    </location>
</feature>
<sequence length="358" mass="41144">MAAGTLPLEICTRIVHHMHPSDMPPLCRVNKGFQRVAERKLYSTLYLYDAQLAYRASLAIIANDGARGHYVKRLYFYQDPRRSSSRVPIPGQFWQTFQYALSTMTELRELLVNDPTGASTWILDPTKLKFQLHVAKLHLFWDEDMVAFLQTQSQLRHLQTMDIPESSQILPLSTECLPALEYFDGPLLVAAEVLSCPNLTHIRTTVDDGLFELIPQFVESAVISGTPLRSLHVNIIPEPFLRTTLDALTSDPKWCGRMRHLGIIVMPWGDRSGIHRHLAKLHNLYSLAFDVSFLESAPLELMHRAFAMEMHIYCPSLRRVAFWLGHHHVYPWVYHHEKWICNGVLTPGQVEEQIWLSV</sequence>
<gene>
    <name evidence="2" type="ORF">EIP91_002124</name>
</gene>
<proteinExistence type="predicted"/>
<dbReference type="AlphaFoldDB" id="A0A4R0REY4"/>
<name>A0A4R0REY4_9APHY</name>
<dbReference type="InterPro" id="IPR001810">
    <property type="entry name" value="F-box_dom"/>
</dbReference>
<dbReference type="PROSITE" id="PS50181">
    <property type="entry name" value="FBOX"/>
    <property type="match status" value="1"/>
</dbReference>
<evidence type="ECO:0000313" key="3">
    <source>
        <dbReference type="Proteomes" id="UP000292702"/>
    </source>
</evidence>
<evidence type="ECO:0000259" key="1">
    <source>
        <dbReference type="PROSITE" id="PS50181"/>
    </source>
</evidence>
<dbReference type="OrthoDB" id="3250756at2759"/>
<dbReference type="Proteomes" id="UP000292702">
    <property type="component" value="Unassembled WGS sequence"/>
</dbReference>
<protein>
    <recommendedName>
        <fullName evidence="1">F-box domain-containing protein</fullName>
    </recommendedName>
</protein>
<accession>A0A4R0REY4</accession>
<keyword evidence="3" id="KW-1185">Reference proteome</keyword>
<evidence type="ECO:0000313" key="2">
    <source>
        <dbReference type="EMBL" id="TCD65862.1"/>
    </source>
</evidence>